<evidence type="ECO:0000313" key="2">
    <source>
        <dbReference type="Proteomes" id="UP000008043"/>
    </source>
</evidence>
<dbReference type="HOGENOM" id="CLU_2810454_0_0_11"/>
<evidence type="ECO:0000313" key="1">
    <source>
        <dbReference type="EMBL" id="CCK32792.1"/>
    </source>
</evidence>
<dbReference type="STRING" id="1214101.BN159_8414"/>
<accession>K4RGD6</accession>
<dbReference type="EMBL" id="HE971709">
    <property type="protein sequence ID" value="CCK32792.1"/>
    <property type="molecule type" value="Genomic_DNA"/>
</dbReference>
<sequence>MAKQSEACSSVHLARDALGLGVDTLGGAVAVRKRESCVYGLAVSFQTSGEGMQAGQVGAADLGGPAA</sequence>
<dbReference type="KEGG" id="sdv:BN159_8414"/>
<dbReference type="Proteomes" id="UP000008043">
    <property type="component" value="Chromosome"/>
</dbReference>
<proteinExistence type="predicted"/>
<gene>
    <name evidence="1" type="ORF">BN159_8414</name>
</gene>
<keyword evidence="2" id="KW-1185">Reference proteome</keyword>
<reference evidence="1 2" key="1">
    <citation type="journal article" date="2012" name="J. Bacteriol.">
        <title>Genome sequence of the bacterium Streptomyces davawensis JCM 4913 and heterologous production of the unique antibiotic roseoflavin.</title>
        <authorList>
            <person name="Jankowitsch F."/>
            <person name="Schwarz J."/>
            <person name="Ruckert C."/>
            <person name="Gust B."/>
            <person name="Szczepanowski R."/>
            <person name="Blom J."/>
            <person name="Pelzer S."/>
            <person name="Kalinowski J."/>
            <person name="Mack M."/>
        </authorList>
    </citation>
    <scope>NUCLEOTIDE SEQUENCE [LARGE SCALE GENOMIC DNA]</scope>
    <source>
        <strain evidence="2">DSM 101723 / JCM 4913 / KCC S-0913 / 768</strain>
    </source>
</reference>
<organism evidence="1 2">
    <name type="scientific">Streptomyces davaonensis (strain DSM 101723 / JCM 4913 / KCC S-0913 / 768)</name>
    <dbReference type="NCBI Taxonomy" id="1214101"/>
    <lineage>
        <taxon>Bacteria</taxon>
        <taxon>Bacillati</taxon>
        <taxon>Actinomycetota</taxon>
        <taxon>Actinomycetes</taxon>
        <taxon>Kitasatosporales</taxon>
        <taxon>Streptomycetaceae</taxon>
        <taxon>Streptomyces</taxon>
    </lineage>
</organism>
<name>K4RGD6_STRDJ</name>
<protein>
    <submittedName>
        <fullName evidence="1">Uncharacterized protein</fullName>
    </submittedName>
</protein>
<dbReference type="AlphaFoldDB" id="K4RGD6"/>